<evidence type="ECO:0000259" key="2">
    <source>
        <dbReference type="PROSITE" id="PS50181"/>
    </source>
</evidence>
<dbReference type="PROSITE" id="PS50181">
    <property type="entry name" value="FBOX"/>
    <property type="match status" value="1"/>
</dbReference>
<accession>A0ABD1YJ99</accession>
<name>A0ABD1YJ99_9MARC</name>
<dbReference type="CDD" id="cd22162">
    <property type="entry name" value="F-box_AtSKIP3-like"/>
    <property type="match status" value="1"/>
</dbReference>
<evidence type="ECO:0000256" key="1">
    <source>
        <dbReference type="SAM" id="MobiDB-lite"/>
    </source>
</evidence>
<evidence type="ECO:0000313" key="3">
    <source>
        <dbReference type="EMBL" id="KAL2629557.1"/>
    </source>
</evidence>
<dbReference type="Gene3D" id="1.20.1280.50">
    <property type="match status" value="1"/>
</dbReference>
<evidence type="ECO:0000313" key="4">
    <source>
        <dbReference type="Proteomes" id="UP001605036"/>
    </source>
</evidence>
<dbReference type="SUPFAM" id="SSF81383">
    <property type="entry name" value="F-box domain"/>
    <property type="match status" value="1"/>
</dbReference>
<sequence>MHGCVVASHIKRQPHLFDDRVACIFRSKMSGSASAVLGSSSSSSYPQFPTQREIFSVNLPVDVLVVIFGKLTPREVARLSAVCRSFSEAAKSDQLWRDWLPPNIQSVAENAYRGPIRYDSMKSLYDRFRTSNYHILLGDGQEGCGIEPDTGGYFCTFAARKLGIAWGSDPRYCQWIPGSHVPGARFTEVANLEEVCWLHVSGEFTVRLPPGTYSFRWVLKFHEERYYDNNRFERNSFGSERWSDPVTFTFTDGGMVQSSEVMFPPVREDSRHGRRNAERSNRVQWKPSGWVEYVAGVFTVDEFDDEATREITREVHLKSEMKETVRLYWKRGLIVDGVVIRQQDDSISEQSDEIDDVRNLHFEALSLEDIPNNGYLAWLPRDVIDEDDSEIESDVSASAEEDQEEDDFELDHIVYRL</sequence>
<dbReference type="Proteomes" id="UP001605036">
    <property type="component" value="Unassembled WGS sequence"/>
</dbReference>
<feature type="domain" description="F-box" evidence="2">
    <location>
        <begin position="53"/>
        <end position="99"/>
    </location>
</feature>
<dbReference type="SMART" id="SM00256">
    <property type="entry name" value="FBOX"/>
    <property type="match status" value="1"/>
</dbReference>
<dbReference type="InterPro" id="IPR025886">
    <property type="entry name" value="PP2-like"/>
</dbReference>
<dbReference type="InterPro" id="IPR036047">
    <property type="entry name" value="F-box-like_dom_sf"/>
</dbReference>
<dbReference type="Pfam" id="PF12937">
    <property type="entry name" value="F-box-like"/>
    <property type="match status" value="1"/>
</dbReference>
<reference evidence="3 4" key="1">
    <citation type="submission" date="2024-09" db="EMBL/GenBank/DDBJ databases">
        <title>Chromosome-scale assembly of Riccia fluitans.</title>
        <authorList>
            <person name="Paukszto L."/>
            <person name="Sawicki J."/>
            <person name="Karawczyk K."/>
            <person name="Piernik-Szablinska J."/>
            <person name="Szczecinska M."/>
            <person name="Mazdziarz M."/>
        </authorList>
    </citation>
    <scope>NUCLEOTIDE SEQUENCE [LARGE SCALE GENOMIC DNA]</scope>
    <source>
        <strain evidence="3">Rf_01</strain>
        <tissue evidence="3">Aerial parts of the thallus</tissue>
    </source>
</reference>
<dbReference type="InterPro" id="IPR001810">
    <property type="entry name" value="F-box_dom"/>
</dbReference>
<proteinExistence type="predicted"/>
<protein>
    <recommendedName>
        <fullName evidence="2">F-box domain-containing protein</fullName>
    </recommendedName>
</protein>
<feature type="region of interest" description="Disordered" evidence="1">
    <location>
        <begin position="388"/>
        <end position="407"/>
    </location>
</feature>
<keyword evidence="4" id="KW-1185">Reference proteome</keyword>
<dbReference type="AlphaFoldDB" id="A0ABD1YJ99"/>
<dbReference type="PANTHER" id="PTHR31960:SF2">
    <property type="entry name" value="F-BOX PROTEIN PP2-A15"/>
    <property type="match status" value="1"/>
</dbReference>
<dbReference type="Pfam" id="PF14299">
    <property type="entry name" value="PP2"/>
    <property type="match status" value="1"/>
</dbReference>
<gene>
    <name evidence="3" type="ORF">R1flu_014243</name>
</gene>
<dbReference type="EMBL" id="JBHFFA010000004">
    <property type="protein sequence ID" value="KAL2629557.1"/>
    <property type="molecule type" value="Genomic_DNA"/>
</dbReference>
<dbReference type="PANTHER" id="PTHR31960">
    <property type="entry name" value="F-BOX PROTEIN PP2-A15"/>
    <property type="match status" value="1"/>
</dbReference>
<comment type="caution">
    <text evidence="3">The sequence shown here is derived from an EMBL/GenBank/DDBJ whole genome shotgun (WGS) entry which is preliminary data.</text>
</comment>
<organism evidence="3 4">
    <name type="scientific">Riccia fluitans</name>
    <dbReference type="NCBI Taxonomy" id="41844"/>
    <lineage>
        <taxon>Eukaryota</taxon>
        <taxon>Viridiplantae</taxon>
        <taxon>Streptophyta</taxon>
        <taxon>Embryophyta</taxon>
        <taxon>Marchantiophyta</taxon>
        <taxon>Marchantiopsida</taxon>
        <taxon>Marchantiidae</taxon>
        <taxon>Marchantiales</taxon>
        <taxon>Ricciaceae</taxon>
        <taxon>Riccia</taxon>
    </lineage>
</organism>